<sequence>MTTDPQTTDGQIVTTPQAPQEAPQTPQGTPTPRDVQQAASEAHSDTQGGEAESVDALPAWAQREIRSLRTESAQQRTARATAEQDAQAAADERIQAILKAAGIDTGASDEDPVKAAATARAAAEEEAKAARLELAVYRAATTAGADPAALLDSRAFLTRAHDLDPTDTAALTSAIRDAVQENPRLGTVQAATRSSADFTGGNGDGATSKYKPGMSIADGLAADGAR</sequence>
<feature type="coiled-coil region" evidence="1">
    <location>
        <begin position="113"/>
        <end position="140"/>
    </location>
</feature>
<dbReference type="Proteomes" id="UP001597280">
    <property type="component" value="Unassembled WGS sequence"/>
</dbReference>
<feature type="region of interest" description="Disordered" evidence="2">
    <location>
        <begin position="1"/>
        <end position="90"/>
    </location>
</feature>
<protein>
    <recommendedName>
        <fullName evidence="5">Scaffolding protein</fullName>
    </recommendedName>
</protein>
<keyword evidence="4" id="KW-1185">Reference proteome</keyword>
<evidence type="ECO:0000256" key="2">
    <source>
        <dbReference type="SAM" id="MobiDB-lite"/>
    </source>
</evidence>
<dbReference type="EMBL" id="JBHUFL010000002">
    <property type="protein sequence ID" value="MFD1835039.1"/>
    <property type="molecule type" value="Genomic_DNA"/>
</dbReference>
<feature type="compositionally biased region" description="Low complexity" evidence="2">
    <location>
        <begin position="14"/>
        <end position="32"/>
    </location>
</feature>
<proteinExistence type="predicted"/>
<comment type="caution">
    <text evidence="3">The sequence shown here is derived from an EMBL/GenBank/DDBJ whole genome shotgun (WGS) entry which is preliminary data.</text>
</comment>
<feature type="compositionally biased region" description="Polar residues" evidence="2">
    <location>
        <begin position="1"/>
        <end position="13"/>
    </location>
</feature>
<reference evidence="4" key="1">
    <citation type="journal article" date="2019" name="Int. J. Syst. Evol. Microbiol.">
        <title>The Global Catalogue of Microorganisms (GCM) 10K type strain sequencing project: providing services to taxonomists for standard genome sequencing and annotation.</title>
        <authorList>
            <consortium name="The Broad Institute Genomics Platform"/>
            <consortium name="The Broad Institute Genome Sequencing Center for Infectious Disease"/>
            <person name="Wu L."/>
            <person name="Ma J."/>
        </authorList>
    </citation>
    <scope>NUCLEOTIDE SEQUENCE [LARGE SCALE GENOMIC DNA]</scope>
    <source>
        <strain evidence="4">JCM 11650</strain>
    </source>
</reference>
<evidence type="ECO:0000313" key="3">
    <source>
        <dbReference type="EMBL" id="MFD1835039.1"/>
    </source>
</evidence>
<dbReference type="RefSeq" id="WP_343904250.1">
    <property type="nucleotide sequence ID" value="NZ_BAAAIS010000002.1"/>
</dbReference>
<organism evidence="3 4">
    <name type="scientific">Brachybacterium rhamnosum</name>
    <dbReference type="NCBI Taxonomy" id="173361"/>
    <lineage>
        <taxon>Bacteria</taxon>
        <taxon>Bacillati</taxon>
        <taxon>Actinomycetota</taxon>
        <taxon>Actinomycetes</taxon>
        <taxon>Micrococcales</taxon>
        <taxon>Dermabacteraceae</taxon>
        <taxon>Brachybacterium</taxon>
    </lineage>
</organism>
<evidence type="ECO:0000313" key="4">
    <source>
        <dbReference type="Proteomes" id="UP001597280"/>
    </source>
</evidence>
<keyword evidence="1" id="KW-0175">Coiled coil</keyword>
<accession>A0ABW4PXJ8</accession>
<gene>
    <name evidence="3" type="ORF">ACFSDA_08095</name>
</gene>
<evidence type="ECO:0008006" key="5">
    <source>
        <dbReference type="Google" id="ProtNLM"/>
    </source>
</evidence>
<evidence type="ECO:0000256" key="1">
    <source>
        <dbReference type="SAM" id="Coils"/>
    </source>
</evidence>
<name>A0ABW4PXJ8_9MICO</name>
<feature type="region of interest" description="Disordered" evidence="2">
    <location>
        <begin position="182"/>
        <end position="226"/>
    </location>
</feature>
<feature type="compositionally biased region" description="Low complexity" evidence="2">
    <location>
        <begin position="73"/>
        <end position="89"/>
    </location>
</feature>